<keyword evidence="3" id="KW-0813">Transport</keyword>
<keyword evidence="4" id="KW-1003">Cell membrane</keyword>
<evidence type="ECO:0000256" key="8">
    <source>
        <dbReference type="ARBA" id="ARBA00023010"/>
    </source>
</evidence>
<dbReference type="AlphaFoldDB" id="A0A552V3A8"/>
<feature type="region of interest" description="Disordered" evidence="10">
    <location>
        <begin position="102"/>
        <end position="131"/>
    </location>
</feature>
<dbReference type="OrthoDB" id="9800132at2"/>
<dbReference type="RefSeq" id="WP_144398444.1">
    <property type="nucleotide sequence ID" value="NZ_VJXW01000012.1"/>
</dbReference>
<evidence type="ECO:0000256" key="11">
    <source>
        <dbReference type="SAM" id="Phobius"/>
    </source>
</evidence>
<keyword evidence="5 11" id="KW-0812">Transmembrane</keyword>
<evidence type="ECO:0000256" key="4">
    <source>
        <dbReference type="ARBA" id="ARBA00022475"/>
    </source>
</evidence>
<name>A0A552V3A8_9FIRM</name>
<reference evidence="12 13" key="1">
    <citation type="submission" date="2019-07" db="EMBL/GenBank/DDBJ databases">
        <title>Criibacterium bergeronii gen. nov., sp. nov. isolated from human clinical samples.</title>
        <authorList>
            <person name="Maheux A.F."/>
            <person name="Boudreau D.K."/>
            <person name="Berube E."/>
            <person name="Brodeur S."/>
            <person name="Bernard K.A."/>
            <person name="Abed J.Y."/>
            <person name="Ducrey E."/>
            <person name="Guay E.F."/>
            <person name="Raymond F."/>
            <person name="Corbeil J."/>
            <person name="Domingo M.-C."/>
            <person name="Roy P.H."/>
            <person name="Boissinot M."/>
            <person name="Tocheva E.I."/>
            <person name="Omar R.F."/>
        </authorList>
    </citation>
    <scope>NUCLEOTIDE SEQUENCE [LARGE SCALE GENOMIC DNA]</scope>
    <source>
        <strain evidence="12 13">CCRI-24246</strain>
    </source>
</reference>
<comment type="caution">
    <text evidence="12">The sequence shown here is derived from an EMBL/GenBank/DDBJ whole genome shotgun (WGS) entry which is preliminary data.</text>
</comment>
<keyword evidence="9 11" id="KW-0472">Membrane</keyword>
<dbReference type="InterPro" id="IPR003849">
    <property type="entry name" value="Preprotein_translocase_YajC"/>
</dbReference>
<dbReference type="NCBIfam" id="TIGR00739">
    <property type="entry name" value="yajC"/>
    <property type="match status" value="1"/>
</dbReference>
<dbReference type="GO" id="GO:0015031">
    <property type="term" value="P:protein transport"/>
    <property type="evidence" value="ECO:0007669"/>
    <property type="project" value="UniProtKB-KW"/>
</dbReference>
<evidence type="ECO:0000313" key="12">
    <source>
        <dbReference type="EMBL" id="TRW24942.1"/>
    </source>
</evidence>
<dbReference type="PRINTS" id="PR01853">
    <property type="entry name" value="YAJCTRNLCASE"/>
</dbReference>
<evidence type="ECO:0000256" key="9">
    <source>
        <dbReference type="ARBA" id="ARBA00023136"/>
    </source>
</evidence>
<dbReference type="Pfam" id="PF02699">
    <property type="entry name" value="YajC"/>
    <property type="match status" value="1"/>
</dbReference>
<evidence type="ECO:0000313" key="13">
    <source>
        <dbReference type="Proteomes" id="UP000319424"/>
    </source>
</evidence>
<gene>
    <name evidence="12" type="primary">yajC</name>
    <name evidence="12" type="ORF">FL857_08275</name>
</gene>
<dbReference type="PANTHER" id="PTHR33909:SF1">
    <property type="entry name" value="SEC TRANSLOCON ACCESSORY COMPLEX SUBUNIT YAJC"/>
    <property type="match status" value="1"/>
</dbReference>
<dbReference type="Proteomes" id="UP000319424">
    <property type="component" value="Unassembled WGS sequence"/>
</dbReference>
<proteinExistence type="inferred from homology"/>
<keyword evidence="7 11" id="KW-1133">Transmembrane helix</keyword>
<dbReference type="EMBL" id="VJXW01000012">
    <property type="protein sequence ID" value="TRW24942.1"/>
    <property type="molecule type" value="Genomic_DNA"/>
</dbReference>
<organism evidence="12 13">
    <name type="scientific">Criibacterium bergeronii</name>
    <dbReference type="NCBI Taxonomy" id="1871336"/>
    <lineage>
        <taxon>Bacteria</taxon>
        <taxon>Bacillati</taxon>
        <taxon>Bacillota</taxon>
        <taxon>Clostridia</taxon>
        <taxon>Peptostreptococcales</taxon>
        <taxon>Filifactoraceae</taxon>
        <taxon>Criibacterium</taxon>
    </lineage>
</organism>
<dbReference type="SMART" id="SM01323">
    <property type="entry name" value="YajC"/>
    <property type="match status" value="1"/>
</dbReference>
<dbReference type="GO" id="GO:0005886">
    <property type="term" value="C:plasma membrane"/>
    <property type="evidence" value="ECO:0007669"/>
    <property type="project" value="UniProtKB-SubCell"/>
</dbReference>
<evidence type="ECO:0000256" key="5">
    <source>
        <dbReference type="ARBA" id="ARBA00022692"/>
    </source>
</evidence>
<evidence type="ECO:0000256" key="6">
    <source>
        <dbReference type="ARBA" id="ARBA00022927"/>
    </source>
</evidence>
<evidence type="ECO:0000256" key="10">
    <source>
        <dbReference type="SAM" id="MobiDB-lite"/>
    </source>
</evidence>
<comment type="similarity">
    <text evidence="2">Belongs to the YajC family.</text>
</comment>
<comment type="subcellular location">
    <subcellularLocation>
        <location evidence="1">Cell membrane</location>
        <topology evidence="1">Single-pass membrane protein</topology>
    </subcellularLocation>
</comment>
<dbReference type="PANTHER" id="PTHR33909">
    <property type="entry name" value="SEC TRANSLOCON ACCESSORY COMPLEX SUBUNIT YAJC"/>
    <property type="match status" value="1"/>
</dbReference>
<accession>A0A552V3A8</accession>
<evidence type="ECO:0000256" key="1">
    <source>
        <dbReference type="ARBA" id="ARBA00004162"/>
    </source>
</evidence>
<feature type="transmembrane region" description="Helical" evidence="11">
    <location>
        <begin position="12"/>
        <end position="34"/>
    </location>
</feature>
<evidence type="ECO:0000256" key="2">
    <source>
        <dbReference type="ARBA" id="ARBA00006742"/>
    </source>
</evidence>
<keyword evidence="8" id="KW-0811">Translocation</keyword>
<protein>
    <submittedName>
        <fullName evidence="12">Preprotein translocase subunit YajC</fullName>
    </submittedName>
</protein>
<evidence type="ECO:0000256" key="7">
    <source>
        <dbReference type="ARBA" id="ARBA00022989"/>
    </source>
</evidence>
<keyword evidence="6" id="KW-0653">Protein transport</keyword>
<evidence type="ECO:0000256" key="3">
    <source>
        <dbReference type="ARBA" id="ARBA00022448"/>
    </source>
</evidence>
<sequence length="131" mass="14425">MIKAYATSGAGSAGGGIGGLLLPLVLMFALSYFLMIKPQKKKQQEAIQLKNSLKAGDTVILYSGLVGTIVAVDGEIITIECDPDKVRLNFQSYAVARVTSKEETLYEDTEEDKEFERQLFGEEDNKDDKQQ</sequence>